<evidence type="ECO:0000313" key="1">
    <source>
        <dbReference type="EMBL" id="KAE8967710.1"/>
    </source>
</evidence>
<protein>
    <submittedName>
        <fullName evidence="1">Uncharacterized protein</fullName>
    </submittedName>
</protein>
<name>A0A6A3HE75_9STRA</name>
<dbReference type="Proteomes" id="UP000460718">
    <property type="component" value="Unassembled WGS sequence"/>
</dbReference>
<dbReference type="EMBL" id="QXFW01004001">
    <property type="protein sequence ID" value="KAE8967710.1"/>
    <property type="molecule type" value="Genomic_DNA"/>
</dbReference>
<proteinExistence type="predicted"/>
<organism evidence="1 2">
    <name type="scientific">Phytophthora fragariae</name>
    <dbReference type="NCBI Taxonomy" id="53985"/>
    <lineage>
        <taxon>Eukaryota</taxon>
        <taxon>Sar</taxon>
        <taxon>Stramenopiles</taxon>
        <taxon>Oomycota</taxon>
        <taxon>Peronosporomycetes</taxon>
        <taxon>Peronosporales</taxon>
        <taxon>Peronosporaceae</taxon>
        <taxon>Phytophthora</taxon>
    </lineage>
</organism>
<sequence length="56" mass="6073">MRLSKAFAIELVFMISSSTSRETGTKVKTAGCCTAVPCFRTSRITRTTGSRISLVN</sequence>
<evidence type="ECO:0000313" key="2">
    <source>
        <dbReference type="Proteomes" id="UP000460718"/>
    </source>
</evidence>
<accession>A0A6A3HE75</accession>
<gene>
    <name evidence="1" type="ORF">PF011_g27458</name>
</gene>
<dbReference type="AlphaFoldDB" id="A0A6A3HE75"/>
<reference evidence="1 2" key="1">
    <citation type="submission" date="2018-09" db="EMBL/GenBank/DDBJ databases">
        <title>Genomic investigation of the strawberry pathogen Phytophthora fragariae indicates pathogenicity is determined by transcriptional variation in three key races.</title>
        <authorList>
            <person name="Adams T.M."/>
            <person name="Armitage A.D."/>
            <person name="Sobczyk M.K."/>
            <person name="Bates H.J."/>
            <person name="Dunwell J.M."/>
            <person name="Nellist C.F."/>
            <person name="Harrison R.J."/>
        </authorList>
    </citation>
    <scope>NUCLEOTIDE SEQUENCE [LARGE SCALE GENOMIC DNA]</scope>
    <source>
        <strain evidence="1 2">SCRP245</strain>
    </source>
</reference>
<comment type="caution">
    <text evidence="1">The sequence shown here is derived from an EMBL/GenBank/DDBJ whole genome shotgun (WGS) entry which is preliminary data.</text>
</comment>